<dbReference type="Proteomes" id="UP000712600">
    <property type="component" value="Unassembled WGS sequence"/>
</dbReference>
<gene>
    <name evidence="1" type="ORF">F2Q69_00057596</name>
</gene>
<dbReference type="AlphaFoldDB" id="A0A8S9MRY1"/>
<accession>A0A8S9MRY1</accession>
<protein>
    <submittedName>
        <fullName evidence="1">Uncharacterized protein</fullName>
    </submittedName>
</protein>
<organism evidence="1 2">
    <name type="scientific">Brassica cretica</name>
    <name type="common">Mustard</name>
    <dbReference type="NCBI Taxonomy" id="69181"/>
    <lineage>
        <taxon>Eukaryota</taxon>
        <taxon>Viridiplantae</taxon>
        <taxon>Streptophyta</taxon>
        <taxon>Embryophyta</taxon>
        <taxon>Tracheophyta</taxon>
        <taxon>Spermatophyta</taxon>
        <taxon>Magnoliopsida</taxon>
        <taxon>eudicotyledons</taxon>
        <taxon>Gunneridae</taxon>
        <taxon>Pentapetalae</taxon>
        <taxon>rosids</taxon>
        <taxon>malvids</taxon>
        <taxon>Brassicales</taxon>
        <taxon>Brassicaceae</taxon>
        <taxon>Brassiceae</taxon>
        <taxon>Brassica</taxon>
    </lineage>
</organism>
<evidence type="ECO:0000313" key="2">
    <source>
        <dbReference type="Proteomes" id="UP000712600"/>
    </source>
</evidence>
<dbReference type="EMBL" id="QGKX02002183">
    <property type="protein sequence ID" value="KAF3486016.1"/>
    <property type="molecule type" value="Genomic_DNA"/>
</dbReference>
<evidence type="ECO:0000313" key="1">
    <source>
        <dbReference type="EMBL" id="KAF3486016.1"/>
    </source>
</evidence>
<name>A0A8S9MRY1_BRACR</name>
<reference evidence="1" key="1">
    <citation type="submission" date="2019-12" db="EMBL/GenBank/DDBJ databases">
        <title>Genome sequencing and annotation of Brassica cretica.</title>
        <authorList>
            <person name="Studholme D.J."/>
            <person name="Sarris P."/>
        </authorList>
    </citation>
    <scope>NUCLEOTIDE SEQUENCE</scope>
    <source>
        <strain evidence="1">PFS-109/04</strain>
        <tissue evidence="1">Leaf</tissue>
    </source>
</reference>
<comment type="caution">
    <text evidence="1">The sequence shown here is derived from an EMBL/GenBank/DDBJ whole genome shotgun (WGS) entry which is preliminary data.</text>
</comment>
<proteinExistence type="predicted"/>
<sequence>MAILYVCPSSYESFFCQHEEIVYRKIVGDPIFYLYDDEGRIQFYGHKLDAQEIENLGDEVPLQKIRFLLVEDNSLETGNSRSNDCGTSCALKKTGPIRASTHNRNDEHIDLPSSTLMLITWIIDDLNEFKKTLILGPGPYARRFDGSHPFQLLLKQIFSSAMLLMRTDPAPSRFRPPPDPPPCGHFHGSLQLQPSSSVFNPIKQLSSPMVPVVTASPPSPLHLPPPPLRLCLPPDPFLSIFQHSKSGYRLVVWRRHCSSLTCVGSLTLPFILVCLLSSISVCSLVEWSERFVVYVAPDLSVMDLDYNVPMNFVSFGSTSMHVDGSQVALVRSSTAIEGKLVDTLIPVNRVMEEFHYPMDSFVEQFLFPIFLSMWSELDGQASLVLQGSSPG</sequence>